<dbReference type="PANTHER" id="PTHR34595:SF7">
    <property type="entry name" value="SLL1039 PROTEIN"/>
    <property type="match status" value="1"/>
</dbReference>
<dbReference type="Pfam" id="PF04168">
    <property type="entry name" value="Alpha-E"/>
    <property type="match status" value="1"/>
</dbReference>
<gene>
    <name evidence="2" type="ORF">FHS72_000428</name>
</gene>
<proteinExistence type="predicted"/>
<organism evidence="2 3">
    <name type="scientific">Yoonia ponticola</name>
    <dbReference type="NCBI Taxonomy" id="1524255"/>
    <lineage>
        <taxon>Bacteria</taxon>
        <taxon>Pseudomonadati</taxon>
        <taxon>Pseudomonadota</taxon>
        <taxon>Alphaproteobacteria</taxon>
        <taxon>Rhodobacterales</taxon>
        <taxon>Paracoccaceae</taxon>
        <taxon>Yoonia</taxon>
    </lineage>
</organism>
<evidence type="ECO:0000259" key="1">
    <source>
        <dbReference type="Pfam" id="PF04168"/>
    </source>
</evidence>
<reference evidence="2 3" key="1">
    <citation type="submission" date="2020-08" db="EMBL/GenBank/DDBJ databases">
        <title>Genomic Encyclopedia of Type Strains, Phase IV (KMG-IV): sequencing the most valuable type-strain genomes for metagenomic binning, comparative biology and taxonomic classification.</title>
        <authorList>
            <person name="Goeker M."/>
        </authorList>
    </citation>
    <scope>NUCLEOTIDE SEQUENCE [LARGE SCALE GENOMIC DNA]</scope>
    <source>
        <strain evidence="2 3">DSM 101064</strain>
    </source>
</reference>
<dbReference type="InterPro" id="IPR007296">
    <property type="entry name" value="DUF403"/>
</dbReference>
<accession>A0A7W9BIM2</accession>
<dbReference type="AlphaFoldDB" id="A0A7W9BIM2"/>
<evidence type="ECO:0000313" key="2">
    <source>
        <dbReference type="EMBL" id="MBB5720824.1"/>
    </source>
</evidence>
<sequence length="323" mass="36162">MLSRTAEGLFWMSRYVERMDFMARLLDAGRRLDSLPRRDGIPLNEWTSIVVASGSSDTFPSDPKSADALSVCEHLIRDTSNPSSIVSCIDAARFNAKAVRTSLTAEVWEAINQTQAELKQDLANGLDRKHLTQFLDKVRSRTILIGGAITETMLRNDRHGFVQLGKWFERADSTARLLDVKYHILLPRVSDVGGGLDYLQWLQILRAANSAGAFRQIYGRNLDAEGVVDLLVLNSDSPRSLRTALSHVYGEILTLASDHDHRHRDLVHRLRANYTQLMDLSVPDIFAEGLHEWLTKFIVELNGTAIETANVFGFGAKEVSESL</sequence>
<comment type="caution">
    <text evidence="2">The sequence shown here is derived from an EMBL/GenBank/DDBJ whole genome shotgun (WGS) entry which is preliminary data.</text>
</comment>
<feature type="domain" description="DUF403" evidence="1">
    <location>
        <begin position="1"/>
        <end position="305"/>
    </location>
</feature>
<keyword evidence="3" id="KW-1185">Reference proteome</keyword>
<dbReference type="PANTHER" id="PTHR34595">
    <property type="entry name" value="BLR5612 PROTEIN"/>
    <property type="match status" value="1"/>
</dbReference>
<dbReference type="EMBL" id="JACIJM010000001">
    <property type="protein sequence ID" value="MBB5720824.1"/>
    <property type="molecule type" value="Genomic_DNA"/>
</dbReference>
<dbReference type="Proteomes" id="UP000535415">
    <property type="component" value="Unassembled WGS sequence"/>
</dbReference>
<dbReference type="RefSeq" id="WP_183524812.1">
    <property type="nucleotide sequence ID" value="NZ_JACIJM010000001.1"/>
</dbReference>
<evidence type="ECO:0000313" key="3">
    <source>
        <dbReference type="Proteomes" id="UP000535415"/>
    </source>
</evidence>
<dbReference type="InterPro" id="IPR051680">
    <property type="entry name" value="ATP-dep_Glu-Cys_Ligase-2"/>
</dbReference>
<protein>
    <submittedName>
        <fullName evidence="2">Putative alpha-E superfamily protein</fullName>
    </submittedName>
</protein>
<name>A0A7W9BIM2_9RHOB</name>